<accession>A0A9J6B9P1</accession>
<keyword evidence="2" id="KW-1185">Reference proteome</keyword>
<proteinExistence type="predicted"/>
<sequence length="226" mass="26590">MSKINRTALADLPDSQRIFRFANQTCMKNELKIDENYKIIMNKIVNWNSDRTRKILEAIWIVAPICLDNFEQEVDEQFLTIQNYMKSEIYRENLNCFKYKLESFQPNSVLLIDFDRKLIHNNPSIIAACDEFLHDFYSKFLNISIESLKSDMEALEIFTCNEQTFVNAAERKKNVLKIAIVANSERVPVKYFKITKNEYKESLRSLGRNIKDCILNDIKLSDNGNY</sequence>
<protein>
    <submittedName>
        <fullName evidence="1">Uncharacterized protein</fullName>
    </submittedName>
</protein>
<organism evidence="1 2">
    <name type="scientific">Polypedilum vanderplanki</name>
    <name type="common">Sleeping chironomid midge</name>
    <dbReference type="NCBI Taxonomy" id="319348"/>
    <lineage>
        <taxon>Eukaryota</taxon>
        <taxon>Metazoa</taxon>
        <taxon>Ecdysozoa</taxon>
        <taxon>Arthropoda</taxon>
        <taxon>Hexapoda</taxon>
        <taxon>Insecta</taxon>
        <taxon>Pterygota</taxon>
        <taxon>Neoptera</taxon>
        <taxon>Endopterygota</taxon>
        <taxon>Diptera</taxon>
        <taxon>Nematocera</taxon>
        <taxon>Chironomoidea</taxon>
        <taxon>Chironomidae</taxon>
        <taxon>Chironominae</taxon>
        <taxon>Polypedilum</taxon>
        <taxon>Polypedilum</taxon>
    </lineage>
</organism>
<dbReference type="EMBL" id="JADBJN010000004">
    <property type="protein sequence ID" value="KAG5666593.1"/>
    <property type="molecule type" value="Genomic_DNA"/>
</dbReference>
<gene>
    <name evidence="1" type="ORF">PVAND_014611</name>
</gene>
<dbReference type="OrthoDB" id="10472484at2759"/>
<comment type="caution">
    <text evidence="1">The sequence shown here is derived from an EMBL/GenBank/DDBJ whole genome shotgun (WGS) entry which is preliminary data.</text>
</comment>
<dbReference type="AlphaFoldDB" id="A0A9J6B9P1"/>
<name>A0A9J6B9P1_POLVA</name>
<reference evidence="1" key="1">
    <citation type="submission" date="2021-03" db="EMBL/GenBank/DDBJ databases">
        <title>Chromosome level genome of the anhydrobiotic midge Polypedilum vanderplanki.</title>
        <authorList>
            <person name="Yoshida Y."/>
            <person name="Kikawada T."/>
            <person name="Gusev O."/>
        </authorList>
    </citation>
    <scope>NUCLEOTIDE SEQUENCE</scope>
    <source>
        <strain evidence="1">NIAS01</strain>
        <tissue evidence="1">Whole body or cell culture</tissue>
    </source>
</reference>
<dbReference type="Proteomes" id="UP001107558">
    <property type="component" value="Chromosome 4"/>
</dbReference>
<evidence type="ECO:0000313" key="1">
    <source>
        <dbReference type="EMBL" id="KAG5666593.1"/>
    </source>
</evidence>
<evidence type="ECO:0000313" key="2">
    <source>
        <dbReference type="Proteomes" id="UP001107558"/>
    </source>
</evidence>